<keyword evidence="3" id="KW-0862">Zinc</keyword>
<keyword evidence="1" id="KW-0479">Metal-binding</keyword>
<dbReference type="SUPFAM" id="SSF57850">
    <property type="entry name" value="RING/U-box"/>
    <property type="match status" value="1"/>
</dbReference>
<dbReference type="Gene3D" id="3.30.40.10">
    <property type="entry name" value="Zinc/RING finger domain, C3HC4 (zinc finger)"/>
    <property type="match status" value="1"/>
</dbReference>
<reference evidence="6 7" key="1">
    <citation type="journal article" date="2020" name="Cell">
        <title>Large-Scale Comparative Analyses of Tick Genomes Elucidate Their Genetic Diversity and Vector Capacities.</title>
        <authorList>
            <consortium name="Tick Genome and Microbiome Consortium (TIGMIC)"/>
            <person name="Jia N."/>
            <person name="Wang J."/>
            <person name="Shi W."/>
            <person name="Du L."/>
            <person name="Sun Y."/>
            <person name="Zhan W."/>
            <person name="Jiang J.F."/>
            <person name="Wang Q."/>
            <person name="Zhang B."/>
            <person name="Ji P."/>
            <person name="Bell-Sakyi L."/>
            <person name="Cui X.M."/>
            <person name="Yuan T.T."/>
            <person name="Jiang B.G."/>
            <person name="Yang W.F."/>
            <person name="Lam T.T."/>
            <person name="Chang Q.C."/>
            <person name="Ding S.J."/>
            <person name="Wang X.J."/>
            <person name="Zhu J.G."/>
            <person name="Ruan X.D."/>
            <person name="Zhao L."/>
            <person name="Wei J.T."/>
            <person name="Ye R.Z."/>
            <person name="Que T.C."/>
            <person name="Du C.H."/>
            <person name="Zhou Y.H."/>
            <person name="Cheng J.X."/>
            <person name="Dai P.F."/>
            <person name="Guo W.B."/>
            <person name="Han X.H."/>
            <person name="Huang E.J."/>
            <person name="Li L.F."/>
            <person name="Wei W."/>
            <person name="Gao Y.C."/>
            <person name="Liu J.Z."/>
            <person name="Shao H.Z."/>
            <person name="Wang X."/>
            <person name="Wang C.C."/>
            <person name="Yang T.C."/>
            <person name="Huo Q.B."/>
            <person name="Li W."/>
            <person name="Chen H.Y."/>
            <person name="Chen S.E."/>
            <person name="Zhou L.G."/>
            <person name="Ni X.B."/>
            <person name="Tian J.H."/>
            <person name="Sheng Y."/>
            <person name="Liu T."/>
            <person name="Pan Y.S."/>
            <person name="Xia L.Y."/>
            <person name="Li J."/>
            <person name="Zhao F."/>
            <person name="Cao W.C."/>
        </authorList>
    </citation>
    <scope>NUCLEOTIDE SEQUENCE [LARGE SCALE GENOMIC DNA]</scope>
    <source>
        <strain evidence="6">HaeL-2018</strain>
    </source>
</reference>
<dbReference type="AlphaFoldDB" id="A0A9J6HCI3"/>
<dbReference type="VEuPathDB" id="VectorBase:HLOH_040373"/>
<evidence type="ECO:0000256" key="4">
    <source>
        <dbReference type="PROSITE-ProRule" id="PRU00175"/>
    </source>
</evidence>
<dbReference type="PROSITE" id="PS00518">
    <property type="entry name" value="ZF_RING_1"/>
    <property type="match status" value="1"/>
</dbReference>
<evidence type="ECO:0000313" key="7">
    <source>
        <dbReference type="Proteomes" id="UP000821853"/>
    </source>
</evidence>
<keyword evidence="7" id="KW-1185">Reference proteome</keyword>
<protein>
    <recommendedName>
        <fullName evidence="5">RING-type domain-containing protein</fullName>
    </recommendedName>
</protein>
<dbReference type="Proteomes" id="UP000821853">
    <property type="component" value="Unassembled WGS sequence"/>
</dbReference>
<dbReference type="CDD" id="cd16449">
    <property type="entry name" value="RING-HC"/>
    <property type="match status" value="1"/>
</dbReference>
<dbReference type="InterPro" id="IPR001841">
    <property type="entry name" value="Znf_RING"/>
</dbReference>
<gene>
    <name evidence="6" type="ORF">HPB48_026708</name>
</gene>
<sequence>MAHARQEFALVGYSEDLEKRPLKFVDAIPVARICSACGNIPRWTYTLLCGHIFCEPCYQSCTTASECVCPLDGEACDTADVSSKEYPADNLLSRKMSFSSYMMVDRIRSKFQAGGFGKDRQPVIRQSVAKKAGRYVNFLSLQKVEKERRKSTSQKVQAPKVIVVPR</sequence>
<dbReference type="PROSITE" id="PS50089">
    <property type="entry name" value="ZF_RING_2"/>
    <property type="match status" value="1"/>
</dbReference>
<accession>A0A9J6HCI3</accession>
<evidence type="ECO:0000256" key="2">
    <source>
        <dbReference type="ARBA" id="ARBA00022771"/>
    </source>
</evidence>
<evidence type="ECO:0000313" key="6">
    <source>
        <dbReference type="EMBL" id="KAH9384697.1"/>
    </source>
</evidence>
<name>A0A9J6HCI3_HAELO</name>
<proteinExistence type="predicted"/>
<dbReference type="InterPro" id="IPR017907">
    <property type="entry name" value="Znf_RING_CS"/>
</dbReference>
<dbReference type="GO" id="GO:0008270">
    <property type="term" value="F:zinc ion binding"/>
    <property type="evidence" value="ECO:0007669"/>
    <property type="project" value="UniProtKB-KW"/>
</dbReference>
<dbReference type="OrthoDB" id="4788989at2759"/>
<keyword evidence="2 4" id="KW-0863">Zinc-finger</keyword>
<organism evidence="6 7">
    <name type="scientific">Haemaphysalis longicornis</name>
    <name type="common">Bush tick</name>
    <dbReference type="NCBI Taxonomy" id="44386"/>
    <lineage>
        <taxon>Eukaryota</taxon>
        <taxon>Metazoa</taxon>
        <taxon>Ecdysozoa</taxon>
        <taxon>Arthropoda</taxon>
        <taxon>Chelicerata</taxon>
        <taxon>Arachnida</taxon>
        <taxon>Acari</taxon>
        <taxon>Parasitiformes</taxon>
        <taxon>Ixodida</taxon>
        <taxon>Ixodoidea</taxon>
        <taxon>Ixodidae</taxon>
        <taxon>Haemaphysalinae</taxon>
        <taxon>Haemaphysalis</taxon>
    </lineage>
</organism>
<dbReference type="EMBL" id="JABSTR010002941">
    <property type="protein sequence ID" value="KAH9384697.1"/>
    <property type="molecule type" value="Genomic_DNA"/>
</dbReference>
<comment type="caution">
    <text evidence="6">The sequence shown here is derived from an EMBL/GenBank/DDBJ whole genome shotgun (WGS) entry which is preliminary data.</text>
</comment>
<dbReference type="InterPro" id="IPR013083">
    <property type="entry name" value="Znf_RING/FYVE/PHD"/>
</dbReference>
<evidence type="ECO:0000256" key="1">
    <source>
        <dbReference type="ARBA" id="ARBA00022723"/>
    </source>
</evidence>
<evidence type="ECO:0000256" key="3">
    <source>
        <dbReference type="ARBA" id="ARBA00022833"/>
    </source>
</evidence>
<evidence type="ECO:0000259" key="5">
    <source>
        <dbReference type="PROSITE" id="PS50089"/>
    </source>
</evidence>
<feature type="domain" description="RING-type" evidence="5">
    <location>
        <begin position="34"/>
        <end position="72"/>
    </location>
</feature>